<dbReference type="KEGG" id="eiv:EIN_096500"/>
<accession>A0A0A1U3X4</accession>
<dbReference type="Proteomes" id="UP000014680">
    <property type="component" value="Unassembled WGS sequence"/>
</dbReference>
<dbReference type="VEuPathDB" id="AmoebaDB:EIN_096500"/>
<organism evidence="1 2">
    <name type="scientific">Entamoeba invadens IP1</name>
    <dbReference type="NCBI Taxonomy" id="370355"/>
    <lineage>
        <taxon>Eukaryota</taxon>
        <taxon>Amoebozoa</taxon>
        <taxon>Evosea</taxon>
        <taxon>Archamoebae</taxon>
        <taxon>Mastigamoebida</taxon>
        <taxon>Entamoebidae</taxon>
        <taxon>Entamoeba</taxon>
    </lineage>
</organism>
<evidence type="ECO:0000313" key="1">
    <source>
        <dbReference type="EMBL" id="ELP87393.1"/>
    </source>
</evidence>
<evidence type="ECO:0008006" key="3">
    <source>
        <dbReference type="Google" id="ProtNLM"/>
    </source>
</evidence>
<evidence type="ECO:0000313" key="2">
    <source>
        <dbReference type="Proteomes" id="UP000014680"/>
    </source>
</evidence>
<dbReference type="EMBL" id="KB206860">
    <property type="protein sequence ID" value="ELP87393.1"/>
    <property type="molecule type" value="Genomic_DNA"/>
</dbReference>
<dbReference type="AlphaFoldDB" id="A0A0A1U3X4"/>
<keyword evidence="2" id="KW-1185">Reference proteome</keyword>
<protein>
    <recommendedName>
        <fullName evidence="3">FAM192A/Fyv6 N-terminal domain-containing protein</fullName>
    </recommendedName>
</protein>
<dbReference type="RefSeq" id="XP_004254164.1">
    <property type="nucleotide sequence ID" value="XM_004254116.1"/>
</dbReference>
<name>A0A0A1U3X4_ENTIV</name>
<reference evidence="1 2" key="1">
    <citation type="submission" date="2012-10" db="EMBL/GenBank/DDBJ databases">
        <authorList>
            <person name="Zafar N."/>
            <person name="Inman J."/>
            <person name="Hall N."/>
            <person name="Lorenzi H."/>
            <person name="Caler E."/>
        </authorList>
    </citation>
    <scope>NUCLEOTIDE SEQUENCE [LARGE SCALE GENOMIC DNA]</scope>
    <source>
        <strain evidence="1 2">IP1</strain>
    </source>
</reference>
<gene>
    <name evidence="1" type="ORF">EIN_096500</name>
</gene>
<sequence>MTNASNEPLLRKTFLGKEEQEKIEQFLNKDVNIEDENESDFEEATEAVKKRRELKKKADEKKKNFTSAAPVKNCVKTNNPEAMCKK</sequence>
<proteinExistence type="predicted"/>
<dbReference type="GeneID" id="14886509"/>